<comment type="caution">
    <text evidence="1">The sequence shown here is derived from an EMBL/GenBank/DDBJ whole genome shotgun (WGS) entry which is preliminary data.</text>
</comment>
<protein>
    <submittedName>
        <fullName evidence="1">Uncharacterized protein</fullName>
    </submittedName>
</protein>
<sequence>MAKRPAVNLPAASRPAVSPATVKLPAALPLVAMCPDPAKAPVFFLLLLASLDPASQYAIDL</sequence>
<organism evidence="1 2">
    <name type="scientific">Monodon monoceros</name>
    <name type="common">Narwhal</name>
    <name type="synonym">Ceratodon monodon</name>
    <dbReference type="NCBI Taxonomy" id="40151"/>
    <lineage>
        <taxon>Eukaryota</taxon>
        <taxon>Metazoa</taxon>
        <taxon>Chordata</taxon>
        <taxon>Craniata</taxon>
        <taxon>Vertebrata</taxon>
        <taxon>Euteleostomi</taxon>
        <taxon>Mammalia</taxon>
        <taxon>Eutheria</taxon>
        <taxon>Laurasiatheria</taxon>
        <taxon>Artiodactyla</taxon>
        <taxon>Whippomorpha</taxon>
        <taxon>Cetacea</taxon>
        <taxon>Odontoceti</taxon>
        <taxon>Monodontidae</taxon>
        <taxon>Monodon</taxon>
    </lineage>
</organism>
<proteinExistence type="predicted"/>
<name>A0A4U1F328_MONMO</name>
<dbReference type="Proteomes" id="UP000308365">
    <property type="component" value="Unassembled WGS sequence"/>
</dbReference>
<accession>A0A4U1F328</accession>
<gene>
    <name evidence="1" type="ORF">EI555_004167</name>
</gene>
<reference evidence="2" key="1">
    <citation type="journal article" date="2019" name="IScience">
        <title>Narwhal Genome Reveals Long-Term Low Genetic Diversity despite Current Large Abundance Size.</title>
        <authorList>
            <person name="Westbury M.V."/>
            <person name="Petersen B."/>
            <person name="Garde E."/>
            <person name="Heide-Jorgensen M.P."/>
            <person name="Lorenzen E.D."/>
        </authorList>
    </citation>
    <scope>NUCLEOTIDE SEQUENCE [LARGE SCALE GENOMIC DNA]</scope>
</reference>
<evidence type="ECO:0000313" key="1">
    <source>
        <dbReference type="EMBL" id="TKC42956.1"/>
    </source>
</evidence>
<evidence type="ECO:0000313" key="2">
    <source>
        <dbReference type="Proteomes" id="UP000308365"/>
    </source>
</evidence>
<dbReference type="EMBL" id="RWIC01000508">
    <property type="protein sequence ID" value="TKC42956.1"/>
    <property type="molecule type" value="Genomic_DNA"/>
</dbReference>
<dbReference type="AlphaFoldDB" id="A0A4U1F328"/>